<sequence>MNTKYFEHIVVYLSVLVVCVIIALFARVVALRLGVDEFTAQIVFWSVVAIGIIVYSILSILVEGLFTALVKFFFPKKQEDKTNDNASDIEAEQVVDGVGGPSSEQHQQSMNFDSIRQQQQRLMDQKVQDKRAIAIKYTQQQFAPYVSDKDLLKLCEYIELYSAKLPLSHVEPINIKGLVALDLFHFGWNIWNHFRVGKQDEISQFLKQVFAITFKDVEVGSIKSHLRDDEKKGTIPIAQSLSDHQITE</sequence>
<protein>
    <submittedName>
        <fullName evidence="2">Mobilization protein</fullName>
    </submittedName>
</protein>
<dbReference type="OrthoDB" id="1003899at2"/>
<dbReference type="EMBL" id="JRNU01000017">
    <property type="protein sequence ID" value="KGF52112.1"/>
    <property type="molecule type" value="Genomic_DNA"/>
</dbReference>
<evidence type="ECO:0000313" key="3">
    <source>
        <dbReference type="Proteomes" id="UP000029614"/>
    </source>
</evidence>
<comment type="caution">
    <text evidence="2">The sequence shown here is derived from an EMBL/GenBank/DDBJ whole genome shotgun (WGS) entry which is preliminary data.</text>
</comment>
<dbReference type="AlphaFoldDB" id="A0A096CB00"/>
<organism evidence="2 3">
    <name type="scientific">Prevotella amnii DNF00058</name>
    <dbReference type="NCBI Taxonomy" id="1401066"/>
    <lineage>
        <taxon>Bacteria</taxon>
        <taxon>Pseudomonadati</taxon>
        <taxon>Bacteroidota</taxon>
        <taxon>Bacteroidia</taxon>
        <taxon>Bacteroidales</taxon>
        <taxon>Prevotellaceae</taxon>
        <taxon>Prevotella</taxon>
    </lineage>
</organism>
<accession>A0A096CB00</accession>
<keyword evidence="1" id="KW-0472">Membrane</keyword>
<evidence type="ECO:0000313" key="2">
    <source>
        <dbReference type="EMBL" id="KGF52112.1"/>
    </source>
</evidence>
<keyword evidence="3" id="KW-1185">Reference proteome</keyword>
<gene>
    <name evidence="2" type="ORF">HMPREF9302_05010</name>
</gene>
<dbReference type="RefSeq" id="WP_036855274.1">
    <property type="nucleotide sequence ID" value="NZ_JRNU01000017.1"/>
</dbReference>
<dbReference type="Proteomes" id="UP000029614">
    <property type="component" value="Unassembled WGS sequence"/>
</dbReference>
<proteinExistence type="predicted"/>
<evidence type="ECO:0000256" key="1">
    <source>
        <dbReference type="SAM" id="Phobius"/>
    </source>
</evidence>
<keyword evidence="1" id="KW-0812">Transmembrane</keyword>
<reference evidence="2 3" key="1">
    <citation type="submission" date="2014-07" db="EMBL/GenBank/DDBJ databases">
        <authorList>
            <person name="McCorrison J."/>
            <person name="Sanka R."/>
            <person name="Torralba M."/>
            <person name="Gillis M."/>
            <person name="Haft D.H."/>
            <person name="Methe B."/>
            <person name="Sutton G."/>
            <person name="Nelson K.E."/>
        </authorList>
    </citation>
    <scope>NUCLEOTIDE SEQUENCE [LARGE SCALE GENOMIC DNA]</scope>
    <source>
        <strain evidence="2 3">DNF00058</strain>
    </source>
</reference>
<keyword evidence="1" id="KW-1133">Transmembrane helix</keyword>
<feature type="transmembrane region" description="Helical" evidence="1">
    <location>
        <begin position="9"/>
        <end position="30"/>
    </location>
</feature>
<name>A0A096CB00_9BACT</name>
<feature type="transmembrane region" description="Helical" evidence="1">
    <location>
        <begin position="42"/>
        <end position="74"/>
    </location>
</feature>